<gene>
    <name evidence="2" type="ORF">CVIRNUC_010264</name>
</gene>
<organism evidence="2 3">
    <name type="scientific">Coccomyxa viridis</name>
    <dbReference type="NCBI Taxonomy" id="1274662"/>
    <lineage>
        <taxon>Eukaryota</taxon>
        <taxon>Viridiplantae</taxon>
        <taxon>Chlorophyta</taxon>
        <taxon>core chlorophytes</taxon>
        <taxon>Trebouxiophyceae</taxon>
        <taxon>Trebouxiophyceae incertae sedis</taxon>
        <taxon>Coccomyxaceae</taxon>
        <taxon>Coccomyxa</taxon>
    </lineage>
</organism>
<evidence type="ECO:0000313" key="2">
    <source>
        <dbReference type="EMBL" id="CAK0787048.1"/>
    </source>
</evidence>
<comment type="caution">
    <text evidence="2">The sequence shown here is derived from an EMBL/GenBank/DDBJ whole genome shotgun (WGS) entry which is preliminary data.</text>
</comment>
<evidence type="ECO:0000256" key="1">
    <source>
        <dbReference type="SAM" id="MobiDB-lite"/>
    </source>
</evidence>
<dbReference type="EMBL" id="CAUYUE010000016">
    <property type="protein sequence ID" value="CAK0787048.1"/>
    <property type="molecule type" value="Genomic_DNA"/>
</dbReference>
<dbReference type="Proteomes" id="UP001314263">
    <property type="component" value="Unassembled WGS sequence"/>
</dbReference>
<name>A0AAV1IM47_9CHLO</name>
<dbReference type="AlphaFoldDB" id="A0AAV1IM47"/>
<evidence type="ECO:0000313" key="3">
    <source>
        <dbReference type="Proteomes" id="UP001314263"/>
    </source>
</evidence>
<accession>A0AAV1IM47</accession>
<sequence>MQQSVHSTIYVALPSCGHALPGRRVLRTPLKRPASDQRNSDSTDNSSSPAATERSSDAHRRALPWAITFDIRWRESVWGEQTQERMVKMFAAKELGLDTDMLSYRLRQLTLLLPDMSSRVASMKPALLAEILRDPALVAERCVRLREALPHANVSQMVSLQPGLLLEEVAAVLGNIEKLGELLGVDAKITQSLVTTDPRFVDAEAVEEVLEEMRRLMPQKDPKMVLIRDPSWLLKVERGTKRLGRGCNEE</sequence>
<reference evidence="2 3" key="1">
    <citation type="submission" date="2023-10" db="EMBL/GenBank/DDBJ databases">
        <authorList>
            <person name="Maclean D."/>
            <person name="Macfadyen A."/>
        </authorList>
    </citation>
    <scope>NUCLEOTIDE SEQUENCE [LARGE SCALE GENOMIC DNA]</scope>
</reference>
<keyword evidence="3" id="KW-1185">Reference proteome</keyword>
<proteinExistence type="predicted"/>
<protein>
    <submittedName>
        <fullName evidence="2">Uncharacterized protein</fullName>
    </submittedName>
</protein>
<feature type="region of interest" description="Disordered" evidence="1">
    <location>
        <begin position="29"/>
        <end position="57"/>
    </location>
</feature>